<dbReference type="InterPro" id="IPR011057">
    <property type="entry name" value="Mss4-like_sf"/>
</dbReference>
<gene>
    <name evidence="6" type="ORF">B0A50_02477</name>
</gene>
<proteinExistence type="inferred from homology"/>
<dbReference type="Proteomes" id="UP000308549">
    <property type="component" value="Unassembled WGS sequence"/>
</dbReference>
<reference evidence="6 7" key="1">
    <citation type="submission" date="2017-03" db="EMBL/GenBank/DDBJ databases">
        <title>Genomes of endolithic fungi from Antarctica.</title>
        <authorList>
            <person name="Coleine C."/>
            <person name="Masonjones S."/>
            <person name="Stajich J.E."/>
        </authorList>
    </citation>
    <scope>NUCLEOTIDE SEQUENCE [LARGE SCALE GENOMIC DNA]</scope>
    <source>
        <strain evidence="6 7">CCFEE 6315</strain>
    </source>
</reference>
<accession>A0A4U0U6Z1</accession>
<evidence type="ECO:0000256" key="3">
    <source>
        <dbReference type="ARBA" id="ARBA00022833"/>
    </source>
</evidence>
<dbReference type="GO" id="GO:0046872">
    <property type="term" value="F:metal ion binding"/>
    <property type="evidence" value="ECO:0007669"/>
    <property type="project" value="UniProtKB-KW"/>
</dbReference>
<comment type="caution">
    <text evidence="6">The sequence shown here is derived from an EMBL/GenBank/DDBJ whole genome shotgun (WGS) entry which is preliminary data.</text>
</comment>
<comment type="similarity">
    <text evidence="1">Belongs to the Gfa family.</text>
</comment>
<dbReference type="PROSITE" id="PS51891">
    <property type="entry name" value="CENP_V_GFA"/>
    <property type="match status" value="1"/>
</dbReference>
<evidence type="ECO:0000313" key="6">
    <source>
        <dbReference type="EMBL" id="TKA30757.1"/>
    </source>
</evidence>
<dbReference type="PANTHER" id="PTHR33337">
    <property type="entry name" value="GFA DOMAIN-CONTAINING PROTEIN"/>
    <property type="match status" value="1"/>
</dbReference>
<evidence type="ECO:0000313" key="7">
    <source>
        <dbReference type="Proteomes" id="UP000308549"/>
    </source>
</evidence>
<dbReference type="EMBL" id="NAJL01000010">
    <property type="protein sequence ID" value="TKA30757.1"/>
    <property type="molecule type" value="Genomic_DNA"/>
</dbReference>
<sequence length="143" mass="15080">MSKEGGCFCGNVRIKYSGEPQGKALCHCMDCRKITGSTYSTNLIIPGEGFEVTKGTPKTIAKKADSGNTITSHFCGDCGSTLWRDGASFGPAKVVKVGVMDDVKALEEAKPAIELYAPERVSWVQSTSGAQQLKAMPGSEAVA</sequence>
<dbReference type="Gene3D" id="3.90.1590.10">
    <property type="entry name" value="glutathione-dependent formaldehyde- activating enzyme (gfa)"/>
    <property type="match status" value="1"/>
</dbReference>
<evidence type="ECO:0000259" key="5">
    <source>
        <dbReference type="PROSITE" id="PS51891"/>
    </source>
</evidence>
<dbReference type="AlphaFoldDB" id="A0A4U0U6Z1"/>
<protein>
    <recommendedName>
        <fullName evidence="5">CENP-V/GFA domain-containing protein</fullName>
    </recommendedName>
</protein>
<dbReference type="OrthoDB" id="406544at2759"/>
<feature type="domain" description="CENP-V/GFA" evidence="5">
    <location>
        <begin position="3"/>
        <end position="124"/>
    </location>
</feature>
<organism evidence="6 7">
    <name type="scientific">Salinomyces thailandicus</name>
    <dbReference type="NCBI Taxonomy" id="706561"/>
    <lineage>
        <taxon>Eukaryota</taxon>
        <taxon>Fungi</taxon>
        <taxon>Dikarya</taxon>
        <taxon>Ascomycota</taxon>
        <taxon>Pezizomycotina</taxon>
        <taxon>Dothideomycetes</taxon>
        <taxon>Dothideomycetidae</taxon>
        <taxon>Mycosphaerellales</taxon>
        <taxon>Teratosphaeriaceae</taxon>
        <taxon>Salinomyces</taxon>
    </lineage>
</organism>
<keyword evidence="2" id="KW-0479">Metal-binding</keyword>
<dbReference type="Pfam" id="PF04828">
    <property type="entry name" value="GFA"/>
    <property type="match status" value="1"/>
</dbReference>
<dbReference type="GO" id="GO:0016846">
    <property type="term" value="F:carbon-sulfur lyase activity"/>
    <property type="evidence" value="ECO:0007669"/>
    <property type="project" value="InterPro"/>
</dbReference>
<dbReference type="InterPro" id="IPR006913">
    <property type="entry name" value="CENP-V/GFA"/>
</dbReference>
<keyword evidence="4" id="KW-0456">Lyase</keyword>
<keyword evidence="7" id="KW-1185">Reference proteome</keyword>
<dbReference type="SUPFAM" id="SSF51316">
    <property type="entry name" value="Mss4-like"/>
    <property type="match status" value="1"/>
</dbReference>
<dbReference type="PANTHER" id="PTHR33337:SF30">
    <property type="entry name" value="DUF636 DOMAIN PROTEIN (AFU_ORTHOLOGUE AFUA_1G03180)"/>
    <property type="match status" value="1"/>
</dbReference>
<evidence type="ECO:0000256" key="4">
    <source>
        <dbReference type="ARBA" id="ARBA00023239"/>
    </source>
</evidence>
<keyword evidence="3" id="KW-0862">Zinc</keyword>
<name>A0A4U0U6Z1_9PEZI</name>
<evidence type="ECO:0000256" key="2">
    <source>
        <dbReference type="ARBA" id="ARBA00022723"/>
    </source>
</evidence>
<evidence type="ECO:0000256" key="1">
    <source>
        <dbReference type="ARBA" id="ARBA00005495"/>
    </source>
</evidence>